<evidence type="ECO:0000256" key="10">
    <source>
        <dbReference type="RuleBase" id="RU367007"/>
    </source>
</evidence>
<keyword evidence="6 10" id="KW-0812">Transmembrane</keyword>
<reference evidence="14" key="1">
    <citation type="journal article" date="2014" name="Int. J. Syst. Evol. Microbiol.">
        <title>Complete genome sequence of Corynebacterium casei LMG S-19264T (=DSM 44701T), isolated from a smear-ripened cheese.</title>
        <authorList>
            <consortium name="US DOE Joint Genome Institute (JGI-PGF)"/>
            <person name="Walter F."/>
            <person name="Albersmeier A."/>
            <person name="Kalinowski J."/>
            <person name="Ruckert C."/>
        </authorList>
    </citation>
    <scope>NUCLEOTIDE SEQUENCE</scope>
    <source>
        <strain evidence="14">JCM 4434</strain>
    </source>
</reference>
<comment type="pathway">
    <text evidence="2 10">Protein modification; protein glycosylation.</text>
</comment>
<evidence type="ECO:0000256" key="11">
    <source>
        <dbReference type="SAM" id="MobiDB-lite"/>
    </source>
</evidence>
<feature type="transmembrane region" description="Helical" evidence="10">
    <location>
        <begin position="464"/>
        <end position="487"/>
    </location>
</feature>
<dbReference type="PANTHER" id="PTHR10050">
    <property type="entry name" value="DOLICHYL-PHOSPHATE-MANNOSE--PROTEIN MANNOSYLTRANSFERASE"/>
    <property type="match status" value="1"/>
</dbReference>
<dbReference type="AlphaFoldDB" id="A0A8H9HFM7"/>
<feature type="transmembrane region" description="Helical" evidence="10">
    <location>
        <begin position="442"/>
        <end position="458"/>
    </location>
</feature>
<dbReference type="Pfam" id="PF16192">
    <property type="entry name" value="PMT_4TMC"/>
    <property type="match status" value="1"/>
</dbReference>
<dbReference type="PANTHER" id="PTHR10050:SF46">
    <property type="entry name" value="PROTEIN O-MANNOSYL-TRANSFERASE 2"/>
    <property type="match status" value="1"/>
</dbReference>
<dbReference type="InterPro" id="IPR003342">
    <property type="entry name" value="ArnT-like_N"/>
</dbReference>
<dbReference type="OrthoDB" id="9776737at2"/>
<evidence type="ECO:0000256" key="5">
    <source>
        <dbReference type="ARBA" id="ARBA00022679"/>
    </source>
</evidence>
<dbReference type="InterPro" id="IPR027005">
    <property type="entry name" value="PMT-like"/>
</dbReference>
<evidence type="ECO:0000256" key="6">
    <source>
        <dbReference type="ARBA" id="ARBA00022692"/>
    </source>
</evidence>
<evidence type="ECO:0000256" key="7">
    <source>
        <dbReference type="ARBA" id="ARBA00022989"/>
    </source>
</evidence>
<dbReference type="EC" id="2.4.1.-" evidence="10"/>
<dbReference type="RefSeq" id="WP_078867572.1">
    <property type="nucleotide sequence ID" value="NZ_BMUB01000002.1"/>
</dbReference>
<feature type="domain" description="ArnT-like N-terminal" evidence="12">
    <location>
        <begin position="45"/>
        <end position="259"/>
    </location>
</feature>
<feature type="transmembrane region" description="Helical" evidence="10">
    <location>
        <begin position="283"/>
        <end position="305"/>
    </location>
</feature>
<dbReference type="GO" id="GO:0004169">
    <property type="term" value="F:dolichyl-phosphate-mannose-protein mannosyltransferase activity"/>
    <property type="evidence" value="ECO:0007669"/>
    <property type="project" value="UniProtKB-UniRule"/>
</dbReference>
<evidence type="ECO:0000259" key="12">
    <source>
        <dbReference type="Pfam" id="PF02366"/>
    </source>
</evidence>
<sequence>MTQAALTHPPAARATADPDPAPARRGLLHWAADRSGWLGPIGIAIFAGLLRFWHLGYPNAFVFDETYYPKDAWSLLQQGYEGTWPDHANTDILAVPQAVPLGSAPEFIAHPPLGKWVMTIGEQLFGLHPFGWRFMTALLGTVTVLMLARIGRRLFGSTLVGCTAALLMSVDGLQLVMSRVGLLDGIQMFFVLASFGALLIDRDHVRARLALAVEAGEDGDTVRLGLRPWRIAAGVLIGAACAVKWNGAPILAAFGVLTVLWDQAGRRGTGARHPWRSMLRRDAVPAFLAMVGSALVVYVGAWSGWLASGANGGGGYDRHWADGRAGLSPDHVLGLPLPQVPMSWVPAALRSLWHYHSQMYDFNTGLSTPHTYQSNPFAWLVDGRPVSMYWEQVPAGTRGCTSSGGCAAQILGLGTPFLWWAACFALVYLLWRWFFRRDWRSGAVLCAVAGIYLPWFQYQERTIFSFYMVVLVPFLCLAVAQMLGAILGPAGCSPERRRYGAIGAGLIVLAIVGCFAFFYPLYTAEVIPMSSWQDRMWFTSWI</sequence>
<protein>
    <recommendedName>
        <fullName evidence="9 10">Polyprenol-phosphate-mannose--protein mannosyltransferase</fullName>
        <ecNumber evidence="10">2.4.1.-</ecNumber>
    </recommendedName>
</protein>
<feature type="transmembrane region" description="Helical" evidence="10">
    <location>
        <begin position="499"/>
        <end position="522"/>
    </location>
</feature>
<dbReference type="KEGG" id="kau:B6264_18215"/>
<feature type="compositionally biased region" description="Low complexity" evidence="11">
    <location>
        <begin position="9"/>
        <end position="18"/>
    </location>
</feature>
<proteinExistence type="inferred from homology"/>
<feature type="transmembrane region" description="Helical" evidence="10">
    <location>
        <begin position="182"/>
        <end position="200"/>
    </location>
</feature>
<feature type="transmembrane region" description="Helical" evidence="10">
    <location>
        <begin position="155"/>
        <end position="176"/>
    </location>
</feature>
<evidence type="ECO:0000256" key="4">
    <source>
        <dbReference type="ARBA" id="ARBA00022676"/>
    </source>
</evidence>
<accession>A0A8H9HFM7</accession>
<evidence type="ECO:0000313" key="14">
    <source>
        <dbReference type="EMBL" id="GGU60312.1"/>
    </source>
</evidence>
<reference evidence="14" key="2">
    <citation type="submission" date="2020-09" db="EMBL/GenBank/DDBJ databases">
        <authorList>
            <person name="Sun Q."/>
            <person name="Ohkuma M."/>
        </authorList>
    </citation>
    <scope>NUCLEOTIDE SEQUENCE</scope>
    <source>
        <strain evidence="14">JCM 4434</strain>
    </source>
</reference>
<dbReference type="InterPro" id="IPR032421">
    <property type="entry name" value="PMT_4TMC"/>
</dbReference>
<feature type="transmembrane region" description="Helical" evidence="10">
    <location>
        <begin position="417"/>
        <end position="435"/>
    </location>
</feature>
<evidence type="ECO:0000313" key="15">
    <source>
        <dbReference type="Proteomes" id="UP000610124"/>
    </source>
</evidence>
<keyword evidence="7 10" id="KW-1133">Transmembrane helix</keyword>
<feature type="transmembrane region" description="Helical" evidence="10">
    <location>
        <begin position="35"/>
        <end position="53"/>
    </location>
</feature>
<feature type="domain" description="Protein O-mannosyl-transferase C-terminal four TM" evidence="13">
    <location>
        <begin position="349"/>
        <end position="541"/>
    </location>
</feature>
<evidence type="ECO:0000256" key="2">
    <source>
        <dbReference type="ARBA" id="ARBA00004922"/>
    </source>
</evidence>
<keyword evidence="4 10" id="KW-0328">Glycosyltransferase</keyword>
<comment type="similarity">
    <text evidence="3 10">Belongs to the glycosyltransferase 39 family.</text>
</comment>
<evidence type="ECO:0000256" key="3">
    <source>
        <dbReference type="ARBA" id="ARBA00007222"/>
    </source>
</evidence>
<dbReference type="GeneID" id="97484024"/>
<gene>
    <name evidence="14" type="ORF">GCM10010502_08470</name>
</gene>
<organism evidence="14 15">
    <name type="scientific">Kitasatospora aureofaciens</name>
    <name type="common">Streptomyces aureofaciens</name>
    <dbReference type="NCBI Taxonomy" id="1894"/>
    <lineage>
        <taxon>Bacteria</taxon>
        <taxon>Bacillati</taxon>
        <taxon>Actinomycetota</taxon>
        <taxon>Actinomycetes</taxon>
        <taxon>Kitasatosporales</taxon>
        <taxon>Streptomycetaceae</taxon>
        <taxon>Kitasatospora</taxon>
    </lineage>
</organism>
<feature type="transmembrane region" description="Helical" evidence="10">
    <location>
        <begin position="130"/>
        <end position="148"/>
    </location>
</feature>
<dbReference type="Proteomes" id="UP000610124">
    <property type="component" value="Unassembled WGS sequence"/>
</dbReference>
<dbReference type="GO" id="GO:0012505">
    <property type="term" value="C:endomembrane system"/>
    <property type="evidence" value="ECO:0007669"/>
    <property type="project" value="UniProtKB-SubCell"/>
</dbReference>
<comment type="caution">
    <text evidence="14">The sequence shown here is derived from an EMBL/GenBank/DDBJ whole genome shotgun (WGS) entry which is preliminary data.</text>
</comment>
<evidence type="ECO:0000256" key="9">
    <source>
        <dbReference type="ARBA" id="ARBA00093617"/>
    </source>
</evidence>
<dbReference type="EMBL" id="BMUB01000002">
    <property type="protein sequence ID" value="GGU60312.1"/>
    <property type="molecule type" value="Genomic_DNA"/>
</dbReference>
<comment type="function">
    <text evidence="10">Protein O-mannosyltransferase that catalyzes the transfer of a single mannose residue from a polyprenol phospho-mannosyl lipidic donor to the hydroxyl group of selected serine and threonine residues in acceptor proteins.</text>
</comment>
<comment type="subcellular location">
    <subcellularLocation>
        <location evidence="10">Cell membrane</location>
    </subcellularLocation>
    <subcellularLocation>
        <location evidence="1">Endomembrane system</location>
        <topology evidence="1">Multi-pass membrane protein</topology>
    </subcellularLocation>
</comment>
<name>A0A8H9HFM7_KITAU</name>
<evidence type="ECO:0000256" key="8">
    <source>
        <dbReference type="ARBA" id="ARBA00023136"/>
    </source>
</evidence>
<keyword evidence="8 10" id="KW-0472">Membrane</keyword>
<evidence type="ECO:0000259" key="13">
    <source>
        <dbReference type="Pfam" id="PF16192"/>
    </source>
</evidence>
<keyword evidence="10" id="KW-1003">Cell membrane</keyword>
<feature type="region of interest" description="Disordered" evidence="11">
    <location>
        <begin position="1"/>
        <end position="20"/>
    </location>
</feature>
<evidence type="ECO:0000256" key="1">
    <source>
        <dbReference type="ARBA" id="ARBA00004127"/>
    </source>
</evidence>
<keyword evidence="5 10" id="KW-0808">Transferase</keyword>
<dbReference type="UniPathway" id="UPA00378"/>
<dbReference type="Pfam" id="PF02366">
    <property type="entry name" value="PMT"/>
    <property type="match status" value="1"/>
</dbReference>
<dbReference type="GO" id="GO:0005886">
    <property type="term" value="C:plasma membrane"/>
    <property type="evidence" value="ECO:0007669"/>
    <property type="project" value="UniProtKB-SubCell"/>
</dbReference>